<comment type="caution">
    <text evidence="2">The sequence shown here is derived from an EMBL/GenBank/DDBJ whole genome shotgun (WGS) entry which is preliminary data.</text>
</comment>
<evidence type="ECO:0000313" key="2">
    <source>
        <dbReference type="EMBL" id="OBY67672.1"/>
    </source>
</evidence>
<reference evidence="3" key="1">
    <citation type="submission" date="2016-02" db="EMBL/GenBank/DDBJ databases">
        <title>Paenibacillus sp. LPB0068, isolated from Crassostrea gigas.</title>
        <authorList>
            <person name="Shin S.-K."/>
            <person name="Yi H."/>
        </authorList>
    </citation>
    <scope>NUCLEOTIDE SEQUENCE [LARGE SCALE GENOMIC DNA]</scope>
    <source>
        <strain evidence="3">KCTC 23969</strain>
    </source>
</reference>
<dbReference type="STRING" id="996801.BW723_08720"/>
<name>A0A1B8U746_9FLAO</name>
<dbReference type="KEGG" id="prn:BW723_08720"/>
<dbReference type="AlphaFoldDB" id="A0A1B8U746"/>
<dbReference type="Gene3D" id="2.60.40.1120">
    <property type="entry name" value="Carboxypeptidase-like, regulatory domain"/>
    <property type="match status" value="1"/>
</dbReference>
<dbReference type="EMBL" id="LSFL01000002">
    <property type="protein sequence ID" value="OBY67672.1"/>
    <property type="molecule type" value="Genomic_DNA"/>
</dbReference>
<proteinExistence type="predicted"/>
<feature type="chain" id="PRO_5008616082" description="Carboxypeptidase-like regulatory domain-containing protein" evidence="1">
    <location>
        <begin position="21"/>
        <end position="538"/>
    </location>
</feature>
<evidence type="ECO:0000313" key="3">
    <source>
        <dbReference type="Proteomes" id="UP000092612"/>
    </source>
</evidence>
<gene>
    <name evidence="2" type="ORF">LPB301_00785</name>
</gene>
<dbReference type="SUPFAM" id="SSF49464">
    <property type="entry name" value="Carboxypeptidase regulatory domain-like"/>
    <property type="match status" value="1"/>
</dbReference>
<sequence length="538" mass="63426">MINKFSLFIILFFLSSTTYSQEKQTKISYKVIDTSTKEPVVYATVMLKNINRGTHADLNGNFEIPIKYYQNAIIRISSIGYKSKEIKLSELKLDIVNIIHLNKSNNKLQEIVITTSKKNKEKKKKQKTLSGAQIVRKAIENILNNYPTQPHSYIGYYRDYQQPADNTYQKLIKSEKAIEYLNVHEGILESYDNGFKSDKLKDKKNQTLVYNYGINQKFIQDASLTIPYDNKSRKYSESVYITPLGGNELNILDLTNAIRNYDKMSFSFANIFKKDFINNHLIFLKETIYTDNTPLYKIYFNSKKHKTSYEYFASGYIYISKNNFAIHKLNYNLFYRKSKKPQYSITIDYNQKNDKMYLNYISFNNFFEATNGNYFKIIKTTFNSKNNTFKISFNRQLNFNTVTPFHKKIKIYFKNVKLNVTDVKHMETAKNTIIVYVDKKSIEKINFINESKNPNYASFFTFDITKIKDVNGFEIDKRPSIKLNQYRELFVQEVFENKKLPLQKNFVNKNLPLSESKITKANFKEAYWINSPLKKTKE</sequence>
<evidence type="ECO:0000256" key="1">
    <source>
        <dbReference type="SAM" id="SignalP"/>
    </source>
</evidence>
<keyword evidence="1" id="KW-0732">Signal</keyword>
<keyword evidence="3" id="KW-1185">Reference proteome</keyword>
<organism evidence="2 3">
    <name type="scientific">Polaribacter reichenbachii</name>
    <dbReference type="NCBI Taxonomy" id="996801"/>
    <lineage>
        <taxon>Bacteria</taxon>
        <taxon>Pseudomonadati</taxon>
        <taxon>Bacteroidota</taxon>
        <taxon>Flavobacteriia</taxon>
        <taxon>Flavobacteriales</taxon>
        <taxon>Flavobacteriaceae</taxon>
    </lineage>
</organism>
<evidence type="ECO:0008006" key="4">
    <source>
        <dbReference type="Google" id="ProtNLM"/>
    </source>
</evidence>
<protein>
    <recommendedName>
        <fullName evidence="4">Carboxypeptidase-like regulatory domain-containing protein</fullName>
    </recommendedName>
</protein>
<accession>A0A1B8U746</accession>
<feature type="signal peptide" evidence="1">
    <location>
        <begin position="1"/>
        <end position="20"/>
    </location>
</feature>
<dbReference type="RefSeq" id="WP_068355903.1">
    <property type="nucleotide sequence ID" value="NZ_CP019419.1"/>
</dbReference>
<dbReference type="Pfam" id="PF13715">
    <property type="entry name" value="CarbopepD_reg_2"/>
    <property type="match status" value="1"/>
</dbReference>
<dbReference type="InterPro" id="IPR008969">
    <property type="entry name" value="CarboxyPept-like_regulatory"/>
</dbReference>
<dbReference type="Proteomes" id="UP000092612">
    <property type="component" value="Unassembled WGS sequence"/>
</dbReference>